<keyword evidence="1" id="KW-0732">Signal</keyword>
<dbReference type="OrthoDB" id="5870816at2759"/>
<dbReference type="Proteomes" id="UP000242913">
    <property type="component" value="Unassembled WGS sequence"/>
</dbReference>
<name>A0A238BTW3_9BILA</name>
<organism evidence="2 3">
    <name type="scientific">Onchocerca flexuosa</name>
    <dbReference type="NCBI Taxonomy" id="387005"/>
    <lineage>
        <taxon>Eukaryota</taxon>
        <taxon>Metazoa</taxon>
        <taxon>Ecdysozoa</taxon>
        <taxon>Nematoda</taxon>
        <taxon>Chromadorea</taxon>
        <taxon>Rhabditida</taxon>
        <taxon>Spirurina</taxon>
        <taxon>Spiruromorpha</taxon>
        <taxon>Filarioidea</taxon>
        <taxon>Onchocercidae</taxon>
        <taxon>Onchocerca</taxon>
    </lineage>
</organism>
<sequence>MCLIAATVFFLLVTVEGSYAALKNQTGEGYYYWEPPLVLQQWPATQSWVSPQNWMVPQSGISSQGWAFPPGDMPMSNWVPPPMRPAQAPFLWTLFDDRNVCTLDASILVVLGNDQSNTPGGLGVNAQSPPLYYESGNDLSANAARLPCASIATTLTMPHRKLDNLTFQENINGFLINSNKLTNGQFPTIQQVNSQEPPSLPILPVPPVSCVCCGPRRFFTRWSASVSNAPSQSI</sequence>
<reference evidence="2 3" key="1">
    <citation type="submission" date="2015-12" db="EMBL/GenBank/DDBJ databases">
        <title>Draft genome of the nematode, Onchocerca flexuosa.</title>
        <authorList>
            <person name="Mitreva M."/>
        </authorList>
    </citation>
    <scope>NUCLEOTIDE SEQUENCE [LARGE SCALE GENOMIC DNA]</scope>
    <source>
        <strain evidence="2">Red Deer</strain>
    </source>
</reference>
<evidence type="ECO:0000313" key="2">
    <source>
        <dbReference type="EMBL" id="OZC08135.1"/>
    </source>
</evidence>
<proteinExistence type="predicted"/>
<keyword evidence="3" id="KW-1185">Reference proteome</keyword>
<evidence type="ECO:0000313" key="3">
    <source>
        <dbReference type="Proteomes" id="UP000242913"/>
    </source>
</evidence>
<protein>
    <submittedName>
        <fullName evidence="2">Uncharacterized protein</fullName>
    </submittedName>
</protein>
<gene>
    <name evidence="2" type="ORF">X798_04828</name>
</gene>
<feature type="signal peptide" evidence="1">
    <location>
        <begin position="1"/>
        <end position="20"/>
    </location>
</feature>
<evidence type="ECO:0000256" key="1">
    <source>
        <dbReference type="SAM" id="SignalP"/>
    </source>
</evidence>
<dbReference type="AlphaFoldDB" id="A0A238BTW3"/>
<dbReference type="EMBL" id="KZ270014">
    <property type="protein sequence ID" value="OZC08135.1"/>
    <property type="molecule type" value="Genomic_DNA"/>
</dbReference>
<feature type="chain" id="PRO_5013325723" evidence="1">
    <location>
        <begin position="21"/>
        <end position="234"/>
    </location>
</feature>
<accession>A0A238BTW3</accession>